<evidence type="ECO:0000256" key="6">
    <source>
        <dbReference type="PROSITE-ProRule" id="PRU10141"/>
    </source>
</evidence>
<feature type="binding site" evidence="6">
    <location>
        <position position="75"/>
    </location>
    <ligand>
        <name>ATP</name>
        <dbReference type="ChEBI" id="CHEBI:30616"/>
    </ligand>
</feature>
<dbReference type="GO" id="GO:0005829">
    <property type="term" value="C:cytosol"/>
    <property type="evidence" value="ECO:0007669"/>
    <property type="project" value="TreeGrafter"/>
</dbReference>
<evidence type="ECO:0000259" key="8">
    <source>
        <dbReference type="PROSITE" id="PS50011"/>
    </source>
</evidence>
<dbReference type="Proteomes" id="UP000187209">
    <property type="component" value="Unassembled WGS sequence"/>
</dbReference>
<dbReference type="GO" id="GO:0005776">
    <property type="term" value="C:autophagosome"/>
    <property type="evidence" value="ECO:0007669"/>
    <property type="project" value="TreeGrafter"/>
</dbReference>
<dbReference type="Pfam" id="PF00069">
    <property type="entry name" value="Pkinase"/>
    <property type="match status" value="1"/>
</dbReference>
<dbReference type="GO" id="GO:0004674">
    <property type="term" value="F:protein serine/threonine kinase activity"/>
    <property type="evidence" value="ECO:0007669"/>
    <property type="project" value="UniProtKB-KW"/>
</dbReference>
<organism evidence="9 10">
    <name type="scientific">Stentor coeruleus</name>
    <dbReference type="NCBI Taxonomy" id="5963"/>
    <lineage>
        <taxon>Eukaryota</taxon>
        <taxon>Sar</taxon>
        <taxon>Alveolata</taxon>
        <taxon>Ciliophora</taxon>
        <taxon>Postciliodesmatophora</taxon>
        <taxon>Heterotrichea</taxon>
        <taxon>Heterotrichida</taxon>
        <taxon>Stentoridae</taxon>
        <taxon>Stentor</taxon>
    </lineage>
</organism>
<protein>
    <recommendedName>
        <fullName evidence="8">Protein kinase domain-containing protein</fullName>
    </recommendedName>
</protein>
<evidence type="ECO:0000256" key="7">
    <source>
        <dbReference type="RuleBase" id="RU000304"/>
    </source>
</evidence>
<dbReference type="InterPro" id="IPR008271">
    <property type="entry name" value="Ser/Thr_kinase_AS"/>
</dbReference>
<sequence>MGCVSIKHIKGHYSKVKSNKVSVEASRASISDDTSSIESAGYSYISSIGSGVYSHVISTKHLVSSTCRAIKVIKKSKLIFEHYNMNYTLKESEILEKISHPHLLAYYETLEDQENFYVVTELCKGGNLSQRLCKKRKFSENEAAYVLFQILKALEFLHKENVVHRDLKPDNIFLEESDGYKIKIGDFGNATWLESDRLMFGCYGSPSYIPPEVLNGGYNEKVDIWSCGIIAYVLLTGKAPYYGCDPQKIKVQVFAKPFQLTEENSEGISEECKELLKKMLRIKPEERVSATEALKHDWFKNIQANN</sequence>
<evidence type="ECO:0000313" key="10">
    <source>
        <dbReference type="Proteomes" id="UP000187209"/>
    </source>
</evidence>
<comment type="similarity">
    <text evidence="7">Belongs to the protein kinase superfamily.</text>
</comment>
<name>A0A1R2BCK0_9CILI</name>
<dbReference type="FunFam" id="1.10.510.10:FF:000571">
    <property type="entry name" value="Maternal embryonic leucine zipper kinase"/>
    <property type="match status" value="1"/>
</dbReference>
<dbReference type="GO" id="GO:0000045">
    <property type="term" value="P:autophagosome assembly"/>
    <property type="evidence" value="ECO:0007669"/>
    <property type="project" value="TreeGrafter"/>
</dbReference>
<dbReference type="AlphaFoldDB" id="A0A1R2BCK0"/>
<dbReference type="GO" id="GO:0005524">
    <property type="term" value="F:ATP binding"/>
    <property type="evidence" value="ECO:0007669"/>
    <property type="project" value="UniProtKB-UniRule"/>
</dbReference>
<dbReference type="EMBL" id="MPUH01000757">
    <property type="protein sequence ID" value="OMJ74355.1"/>
    <property type="molecule type" value="Genomic_DNA"/>
</dbReference>
<evidence type="ECO:0000313" key="9">
    <source>
        <dbReference type="EMBL" id="OMJ74355.1"/>
    </source>
</evidence>
<keyword evidence="7" id="KW-0723">Serine/threonine-protein kinase</keyword>
<evidence type="ECO:0000256" key="3">
    <source>
        <dbReference type="ARBA" id="ARBA00022741"/>
    </source>
</evidence>
<dbReference type="PIRSF" id="PIRSF000654">
    <property type="entry name" value="Integrin-linked_kinase"/>
    <property type="match status" value="1"/>
</dbReference>
<evidence type="ECO:0000256" key="2">
    <source>
        <dbReference type="ARBA" id="ARBA00022679"/>
    </source>
</evidence>
<dbReference type="SUPFAM" id="SSF56112">
    <property type="entry name" value="Protein kinase-like (PK-like)"/>
    <property type="match status" value="1"/>
</dbReference>
<dbReference type="GO" id="GO:0016020">
    <property type="term" value="C:membrane"/>
    <property type="evidence" value="ECO:0007669"/>
    <property type="project" value="TreeGrafter"/>
</dbReference>
<keyword evidence="2" id="KW-0808">Transferase</keyword>
<reference evidence="9 10" key="1">
    <citation type="submission" date="2016-11" db="EMBL/GenBank/DDBJ databases">
        <title>The macronuclear genome of Stentor coeruleus: a giant cell with tiny introns.</title>
        <authorList>
            <person name="Slabodnick M."/>
            <person name="Ruby J.G."/>
            <person name="Reiff S.B."/>
            <person name="Swart E.C."/>
            <person name="Gosai S."/>
            <person name="Prabakaran S."/>
            <person name="Witkowska E."/>
            <person name="Larue G.E."/>
            <person name="Fisher S."/>
            <person name="Freeman R.M."/>
            <person name="Gunawardena J."/>
            <person name="Chu W."/>
            <person name="Stover N.A."/>
            <person name="Gregory B.D."/>
            <person name="Nowacki M."/>
            <person name="Derisi J."/>
            <person name="Roy S.W."/>
            <person name="Marshall W.F."/>
            <person name="Sood P."/>
        </authorList>
    </citation>
    <scope>NUCLEOTIDE SEQUENCE [LARGE SCALE GENOMIC DNA]</scope>
    <source>
        <strain evidence="9">WM001</strain>
    </source>
</reference>
<dbReference type="SMART" id="SM00220">
    <property type="entry name" value="S_TKc"/>
    <property type="match status" value="1"/>
</dbReference>
<keyword evidence="5 6" id="KW-0067">ATP-binding</keyword>
<dbReference type="InterPro" id="IPR017441">
    <property type="entry name" value="Protein_kinase_ATP_BS"/>
</dbReference>
<accession>A0A1R2BCK0</accession>
<dbReference type="Gene3D" id="3.30.200.20">
    <property type="entry name" value="Phosphorylase Kinase, domain 1"/>
    <property type="match status" value="1"/>
</dbReference>
<proteinExistence type="inferred from homology"/>
<evidence type="ECO:0000256" key="1">
    <source>
        <dbReference type="ARBA" id="ARBA00011245"/>
    </source>
</evidence>
<dbReference type="PANTHER" id="PTHR24348:SF22">
    <property type="entry name" value="NON-SPECIFIC SERINE_THREONINE PROTEIN KINASE"/>
    <property type="match status" value="1"/>
</dbReference>
<dbReference type="PROSITE" id="PS00107">
    <property type="entry name" value="PROTEIN_KINASE_ATP"/>
    <property type="match status" value="1"/>
</dbReference>
<dbReference type="InterPro" id="IPR011009">
    <property type="entry name" value="Kinase-like_dom_sf"/>
</dbReference>
<keyword evidence="10" id="KW-1185">Reference proteome</keyword>
<comment type="subunit">
    <text evidence="1">Monomer.</text>
</comment>
<dbReference type="PROSITE" id="PS00108">
    <property type="entry name" value="PROTEIN_KINASE_ST"/>
    <property type="match status" value="1"/>
</dbReference>
<evidence type="ECO:0000256" key="4">
    <source>
        <dbReference type="ARBA" id="ARBA00022777"/>
    </source>
</evidence>
<dbReference type="GO" id="GO:0010506">
    <property type="term" value="P:regulation of autophagy"/>
    <property type="evidence" value="ECO:0007669"/>
    <property type="project" value="InterPro"/>
</dbReference>
<evidence type="ECO:0000256" key="5">
    <source>
        <dbReference type="ARBA" id="ARBA00022840"/>
    </source>
</evidence>
<dbReference type="PANTHER" id="PTHR24348">
    <property type="entry name" value="SERINE/THREONINE-PROTEIN KINASE UNC-51-RELATED"/>
    <property type="match status" value="1"/>
</dbReference>
<feature type="domain" description="Protein kinase" evidence="8">
    <location>
        <begin position="42"/>
        <end position="299"/>
    </location>
</feature>
<gene>
    <name evidence="9" type="ORF">SteCoe_26744</name>
</gene>
<comment type="caution">
    <text evidence="9">The sequence shown here is derived from an EMBL/GenBank/DDBJ whole genome shotgun (WGS) entry which is preliminary data.</text>
</comment>
<keyword evidence="4" id="KW-0418">Kinase</keyword>
<dbReference type="PROSITE" id="PS50011">
    <property type="entry name" value="PROTEIN_KINASE_DOM"/>
    <property type="match status" value="1"/>
</dbReference>
<dbReference type="Gene3D" id="1.10.510.10">
    <property type="entry name" value="Transferase(Phosphotransferase) domain 1"/>
    <property type="match status" value="1"/>
</dbReference>
<dbReference type="OrthoDB" id="10252354at2759"/>
<dbReference type="InterPro" id="IPR000719">
    <property type="entry name" value="Prot_kinase_dom"/>
</dbReference>
<dbReference type="InterPro" id="IPR045269">
    <property type="entry name" value="Atg1-like"/>
</dbReference>
<dbReference type="GO" id="GO:0000407">
    <property type="term" value="C:phagophore assembly site"/>
    <property type="evidence" value="ECO:0007669"/>
    <property type="project" value="TreeGrafter"/>
</dbReference>
<keyword evidence="3 6" id="KW-0547">Nucleotide-binding</keyword>